<feature type="compositionally biased region" description="Acidic residues" evidence="9">
    <location>
        <begin position="389"/>
        <end position="399"/>
    </location>
</feature>
<dbReference type="PANTHER" id="PTHR28124:SF1">
    <property type="entry name" value="DNA REPLICATION REGULATOR SLD2"/>
    <property type="match status" value="1"/>
</dbReference>
<sequence>MEDKEREALTEKSNTLRVELKIWEKEFASANNGSKASRDDIKKNPEIASKYKEYNKIRDLLSGKVPPPAPLTKGQTPQKRKRDEKEKHGVSKRQQIMKTPSKGSMQPWEVDPYASPSMVRNLFTPLKKTVLGPTPQKDGQVLGLFDLLEENSTGKSPSGAVIAGKVLTASVLATPGKPKTDLFVTTKHSRTPASAGKRFMLGAFATPLKKRDSSSQGGKTPSSVSKLHLSTPSFLRRDSHRIKLPVLNENEENLSLSPEMVRVPRKPLVRGLSSMLAGLRKMEDDAADEDLEALREMEMEMEGGSKPAPKPKAAGPPIVLVEDSQPGFPLGGFDDEAQWDSEPEESKNPTLGRDGQPLKAYKKKGQKRTTRKVNLKPTRSKPQRMPEAAAEDSDDESAEKDEAVPETQIDEIAGFADARNFDSDSQSEYTASEGGTRYRRPNQAKKSKNANKDGKIKTAARKVTAMANQNFKRLKLRNSGAKGGPSHSSRFRRKR</sequence>
<feature type="compositionally biased region" description="Low complexity" evidence="9">
    <location>
        <begin position="302"/>
        <end position="317"/>
    </location>
</feature>
<evidence type="ECO:0000256" key="9">
    <source>
        <dbReference type="SAM" id="MobiDB-lite"/>
    </source>
</evidence>
<evidence type="ECO:0000256" key="5">
    <source>
        <dbReference type="ARBA" id="ARBA00023242"/>
    </source>
</evidence>
<evidence type="ECO:0000256" key="6">
    <source>
        <dbReference type="ARBA" id="ARBA00023306"/>
    </source>
</evidence>
<keyword evidence="6 8" id="KW-0131">Cell cycle</keyword>
<keyword evidence="4 8" id="KW-0235">DNA replication</keyword>
<feature type="compositionally biased region" description="Acidic residues" evidence="9">
    <location>
        <begin position="333"/>
        <end position="343"/>
    </location>
</feature>
<dbReference type="InterPro" id="IPR021110">
    <property type="entry name" value="DNA_rep_checkpnt_protein"/>
</dbReference>
<evidence type="ECO:0000256" key="7">
    <source>
        <dbReference type="ARBA" id="ARBA00025253"/>
    </source>
</evidence>
<feature type="region of interest" description="Disordered" evidence="9">
    <location>
        <begin position="296"/>
        <end position="495"/>
    </location>
</feature>
<dbReference type="GO" id="GO:0003697">
    <property type="term" value="F:single-stranded DNA binding"/>
    <property type="evidence" value="ECO:0007669"/>
    <property type="project" value="TreeGrafter"/>
</dbReference>
<keyword evidence="5 8" id="KW-0539">Nucleus</keyword>
<reference evidence="10 11" key="1">
    <citation type="submission" date="2016-05" db="EMBL/GenBank/DDBJ databases">
        <title>A degradative enzymes factory behind the ericoid mycorrhizal symbiosis.</title>
        <authorList>
            <consortium name="DOE Joint Genome Institute"/>
            <person name="Martino E."/>
            <person name="Morin E."/>
            <person name="Grelet G."/>
            <person name="Kuo A."/>
            <person name="Kohler A."/>
            <person name="Daghino S."/>
            <person name="Barry K."/>
            <person name="Choi C."/>
            <person name="Cichocki N."/>
            <person name="Clum A."/>
            <person name="Copeland A."/>
            <person name="Hainaut M."/>
            <person name="Haridas S."/>
            <person name="Labutti K."/>
            <person name="Lindquist E."/>
            <person name="Lipzen A."/>
            <person name="Khouja H.-R."/>
            <person name="Murat C."/>
            <person name="Ohm R."/>
            <person name="Olson A."/>
            <person name="Spatafora J."/>
            <person name="Veneault-Fourrey C."/>
            <person name="Henrissat B."/>
            <person name="Grigoriev I."/>
            <person name="Martin F."/>
            <person name="Perotto S."/>
        </authorList>
    </citation>
    <scope>NUCLEOTIDE SEQUENCE [LARGE SCALE GENOMIC DNA]</scope>
    <source>
        <strain evidence="10 11">UAMH 7357</strain>
    </source>
</reference>
<dbReference type="FunFam" id="1.10.10.1460:FF:000001">
    <property type="entry name" value="DNA replication regulator Sld2"/>
    <property type="match status" value="1"/>
</dbReference>
<gene>
    <name evidence="10" type="ORF">NA56DRAFT_711374</name>
</gene>
<comment type="similarity">
    <text evidence="2 8">Belongs to the SLD2 family.</text>
</comment>
<dbReference type="AlphaFoldDB" id="A0A2J6PJ51"/>
<dbReference type="GO" id="GO:0000727">
    <property type="term" value="P:double-strand break repair via break-induced replication"/>
    <property type="evidence" value="ECO:0007669"/>
    <property type="project" value="TreeGrafter"/>
</dbReference>
<feature type="compositionally biased region" description="Basic residues" evidence="9">
    <location>
        <begin position="360"/>
        <end position="382"/>
    </location>
</feature>
<evidence type="ECO:0000313" key="11">
    <source>
        <dbReference type="Proteomes" id="UP000235672"/>
    </source>
</evidence>
<evidence type="ECO:0000256" key="1">
    <source>
        <dbReference type="ARBA" id="ARBA00004123"/>
    </source>
</evidence>
<dbReference type="GO" id="GO:0006270">
    <property type="term" value="P:DNA replication initiation"/>
    <property type="evidence" value="ECO:0007669"/>
    <property type="project" value="UniProtKB-UniRule"/>
</dbReference>
<comment type="function">
    <text evidence="7 8">Has a role in the initiation of DNA replication. Required at S-phase checkpoint.</text>
</comment>
<feature type="region of interest" description="Disordered" evidence="9">
    <location>
        <begin position="59"/>
        <end position="111"/>
    </location>
</feature>
<dbReference type="OrthoDB" id="8775810at2759"/>
<protein>
    <recommendedName>
        <fullName evidence="3 8">DNA replication regulator SLD2</fullName>
    </recommendedName>
</protein>
<dbReference type="InterPro" id="IPR040203">
    <property type="entry name" value="Sld2"/>
</dbReference>
<dbReference type="Pfam" id="PF11719">
    <property type="entry name" value="Drc1-Sld2"/>
    <property type="match status" value="1"/>
</dbReference>
<dbReference type="GO" id="GO:1902977">
    <property type="term" value="P:mitotic DNA replication preinitiation complex assembly"/>
    <property type="evidence" value="ECO:0007669"/>
    <property type="project" value="TreeGrafter"/>
</dbReference>
<evidence type="ECO:0000256" key="3">
    <source>
        <dbReference type="ARBA" id="ARBA00018363"/>
    </source>
</evidence>
<feature type="region of interest" description="Disordered" evidence="9">
    <location>
        <begin position="207"/>
        <end position="231"/>
    </location>
</feature>
<evidence type="ECO:0000256" key="4">
    <source>
        <dbReference type="ARBA" id="ARBA00022705"/>
    </source>
</evidence>
<evidence type="ECO:0000256" key="2">
    <source>
        <dbReference type="ARBA" id="ARBA00007276"/>
    </source>
</evidence>
<comment type="subcellular location">
    <subcellularLocation>
        <location evidence="1 8">Nucleus</location>
    </subcellularLocation>
</comment>
<name>A0A2J6PJ51_9HELO</name>
<feature type="compositionally biased region" description="Polar residues" evidence="9">
    <location>
        <begin position="92"/>
        <end position="104"/>
    </location>
</feature>
<dbReference type="EMBL" id="KZ613525">
    <property type="protein sequence ID" value="PMD14009.1"/>
    <property type="molecule type" value="Genomic_DNA"/>
</dbReference>
<dbReference type="PANTHER" id="PTHR28124">
    <property type="entry name" value="DNA REPLICATION REGULATOR SLD2"/>
    <property type="match status" value="1"/>
</dbReference>
<dbReference type="CDD" id="cd22289">
    <property type="entry name" value="RecQL4_SLD2_NTD"/>
    <property type="match status" value="1"/>
</dbReference>
<dbReference type="Proteomes" id="UP000235672">
    <property type="component" value="Unassembled WGS sequence"/>
</dbReference>
<accession>A0A2J6PJ51</accession>
<dbReference type="Gene3D" id="1.10.10.1460">
    <property type="match status" value="1"/>
</dbReference>
<evidence type="ECO:0000313" key="10">
    <source>
        <dbReference type="EMBL" id="PMD14009.1"/>
    </source>
</evidence>
<feature type="compositionally biased region" description="Basic residues" evidence="9">
    <location>
        <begin position="437"/>
        <end position="449"/>
    </location>
</feature>
<evidence type="ECO:0000256" key="8">
    <source>
        <dbReference type="RuleBase" id="RU367067"/>
    </source>
</evidence>
<keyword evidence="11" id="KW-1185">Reference proteome</keyword>
<dbReference type="GO" id="GO:0003688">
    <property type="term" value="F:DNA replication origin binding"/>
    <property type="evidence" value="ECO:0007669"/>
    <property type="project" value="TreeGrafter"/>
</dbReference>
<dbReference type="GO" id="GO:0031261">
    <property type="term" value="C:DNA replication preinitiation complex"/>
    <property type="evidence" value="ECO:0007669"/>
    <property type="project" value="TreeGrafter"/>
</dbReference>
<feature type="compositionally biased region" description="Polar residues" evidence="9">
    <location>
        <begin position="214"/>
        <end position="231"/>
    </location>
</feature>
<proteinExistence type="inferred from homology"/>
<organism evidence="10 11">
    <name type="scientific">Hyaloscypha hepaticicola</name>
    <dbReference type="NCBI Taxonomy" id="2082293"/>
    <lineage>
        <taxon>Eukaryota</taxon>
        <taxon>Fungi</taxon>
        <taxon>Dikarya</taxon>
        <taxon>Ascomycota</taxon>
        <taxon>Pezizomycotina</taxon>
        <taxon>Leotiomycetes</taxon>
        <taxon>Helotiales</taxon>
        <taxon>Hyaloscyphaceae</taxon>
        <taxon>Hyaloscypha</taxon>
    </lineage>
</organism>